<feature type="compositionally biased region" description="Basic and acidic residues" evidence="1">
    <location>
        <begin position="849"/>
        <end position="865"/>
    </location>
</feature>
<feature type="compositionally biased region" description="Low complexity" evidence="1">
    <location>
        <begin position="2675"/>
        <end position="2690"/>
    </location>
</feature>
<evidence type="ECO:0000259" key="3">
    <source>
        <dbReference type="Pfam" id="PF05424"/>
    </source>
</evidence>
<dbReference type="InterPro" id="IPR011049">
    <property type="entry name" value="Serralysin-like_metalloprot_C"/>
</dbReference>
<feature type="region of interest" description="Disordered" evidence="1">
    <location>
        <begin position="1442"/>
        <end position="1479"/>
    </location>
</feature>
<feature type="region of interest" description="Disordered" evidence="1">
    <location>
        <begin position="1594"/>
        <end position="1615"/>
    </location>
</feature>
<dbReference type="FunFam" id="1.10.1900.40:FF:000001">
    <property type="entry name" value="Erythrocyte membrane protein 1"/>
    <property type="match status" value="1"/>
</dbReference>
<dbReference type="SUPFAM" id="SSF140924">
    <property type="entry name" value="Duffy binding domain-like"/>
    <property type="match status" value="5"/>
</dbReference>
<evidence type="ECO:0000256" key="1">
    <source>
        <dbReference type="SAM" id="MobiDB-lite"/>
    </source>
</evidence>
<reference evidence="8 9" key="1">
    <citation type="submission" date="2013-02" db="EMBL/GenBank/DDBJ databases">
        <title>The Genome Annotation of Plasmodium falciparum Palo Alto/Uganda.</title>
        <authorList>
            <consortium name="The Broad Institute Genome Sequencing Platform"/>
            <consortium name="The Broad Institute Genome Sequencing Center for Infectious Disease"/>
            <person name="Neafsey D."/>
            <person name="Hoffman S."/>
            <person name="Volkman S."/>
            <person name="Rosenthal P."/>
            <person name="Walker B."/>
            <person name="Young S.K."/>
            <person name="Zeng Q."/>
            <person name="Gargeya S."/>
            <person name="Fitzgerald M."/>
            <person name="Haas B."/>
            <person name="Abouelleil A."/>
            <person name="Allen A.W."/>
            <person name="Alvarado L."/>
            <person name="Arachchi H.M."/>
            <person name="Berlin A.M."/>
            <person name="Chapman S.B."/>
            <person name="Gainer-Dewar J."/>
            <person name="Goldberg J."/>
            <person name="Griggs A."/>
            <person name="Gujja S."/>
            <person name="Hansen M."/>
            <person name="Howarth C."/>
            <person name="Imamovic A."/>
            <person name="Ireland A."/>
            <person name="Larimer J."/>
            <person name="McCowan C."/>
            <person name="Murphy C."/>
            <person name="Pearson M."/>
            <person name="Poon T.W."/>
            <person name="Priest M."/>
            <person name="Roberts A."/>
            <person name="Saif S."/>
            <person name="Shea T."/>
            <person name="Sisk P."/>
            <person name="Sykes S."/>
            <person name="Wortman J."/>
            <person name="Nusbaum C."/>
            <person name="Birren B."/>
        </authorList>
    </citation>
    <scope>NUCLEOTIDE SEQUENCE [LARGE SCALE GENOMIC DNA]</scope>
    <source>
        <strain evidence="8 9">Palo Alto/Uganda</strain>
    </source>
</reference>
<dbReference type="InterPro" id="IPR004258">
    <property type="entry name" value="DBL"/>
</dbReference>
<dbReference type="Gene3D" id="1.10.1900.40">
    <property type="entry name" value="Acidic terminal segments, variant surface antigen of PfEMP1"/>
    <property type="match status" value="2"/>
</dbReference>
<dbReference type="SUPFAM" id="SSF101967">
    <property type="entry name" value="Adhesin YadA, collagen-binding domain"/>
    <property type="match status" value="1"/>
</dbReference>
<name>W4IPW2_PLAFP</name>
<gene>
    <name evidence="8" type="ORF">PFUGPA_05978</name>
</gene>
<feature type="compositionally biased region" description="Low complexity" evidence="1">
    <location>
        <begin position="2438"/>
        <end position="2473"/>
    </location>
</feature>
<dbReference type="Pfam" id="PF18562">
    <property type="entry name" value="CIDR1_gamma"/>
    <property type="match status" value="1"/>
</dbReference>
<proteinExistence type="predicted"/>
<dbReference type="FunFam" id="1.20.58.830:FF:000001">
    <property type="entry name" value="Erythrocyte membrane protein 1, PfEMP1"/>
    <property type="match status" value="1"/>
</dbReference>
<feature type="compositionally biased region" description="Low complexity" evidence="1">
    <location>
        <begin position="1546"/>
        <end position="1557"/>
    </location>
</feature>
<evidence type="ECO:0000259" key="4">
    <source>
        <dbReference type="Pfam" id="PF15445"/>
    </source>
</evidence>
<evidence type="ECO:0000313" key="8">
    <source>
        <dbReference type="EMBL" id="ETW52013.1"/>
    </source>
</evidence>
<evidence type="ECO:0008006" key="10">
    <source>
        <dbReference type="Google" id="ProtNLM"/>
    </source>
</evidence>
<feature type="non-terminal residue" evidence="8">
    <location>
        <position position="2704"/>
    </location>
</feature>
<dbReference type="Gene3D" id="1.20.1310.20">
    <property type="entry name" value="Duffy-antigen binding domain"/>
    <property type="match status" value="3"/>
</dbReference>
<feature type="domain" description="Plasmodium falciparum erythrocyte membrane protein-1 N-terminal segment" evidence="5">
    <location>
        <begin position="16"/>
        <end position="51"/>
    </location>
</feature>
<feature type="region of interest" description="Disordered" evidence="1">
    <location>
        <begin position="1641"/>
        <end position="1673"/>
    </location>
</feature>
<feature type="compositionally biased region" description="Acidic residues" evidence="1">
    <location>
        <begin position="2224"/>
        <end position="2234"/>
    </location>
</feature>
<feature type="compositionally biased region" description="Basic and acidic residues" evidence="1">
    <location>
        <begin position="1379"/>
        <end position="1388"/>
    </location>
</feature>
<feature type="domain" description="Duffy-binding-like" evidence="2">
    <location>
        <begin position="640"/>
        <end position="782"/>
    </location>
</feature>
<dbReference type="GO" id="GO:0046789">
    <property type="term" value="F:host cell surface receptor binding"/>
    <property type="evidence" value="ECO:0007669"/>
    <property type="project" value="InterPro"/>
</dbReference>
<feature type="region of interest" description="Disordered" evidence="1">
    <location>
        <begin position="779"/>
        <end position="865"/>
    </location>
</feature>
<dbReference type="EMBL" id="KI927423">
    <property type="protein sequence ID" value="ETW52013.1"/>
    <property type="molecule type" value="Genomic_DNA"/>
</dbReference>
<feature type="compositionally biased region" description="Basic and acidic residues" evidence="1">
    <location>
        <begin position="1402"/>
        <end position="1417"/>
    </location>
</feature>
<feature type="compositionally biased region" description="Polar residues" evidence="1">
    <location>
        <begin position="1528"/>
        <end position="1540"/>
    </location>
</feature>
<feature type="domain" description="Duffy-binding-like" evidence="7">
    <location>
        <begin position="1801"/>
        <end position="1947"/>
    </location>
</feature>
<dbReference type="InterPro" id="IPR029211">
    <property type="entry name" value="PfEMP1_ATS"/>
</dbReference>
<feature type="domain" description="Cysteine-rich interdomain region 1 gamma" evidence="6">
    <location>
        <begin position="1987"/>
        <end position="2038"/>
    </location>
</feature>
<feature type="region of interest" description="Disordered" evidence="1">
    <location>
        <begin position="567"/>
        <end position="595"/>
    </location>
</feature>
<feature type="compositionally biased region" description="Polar residues" evidence="1">
    <location>
        <begin position="2474"/>
        <end position="2492"/>
    </location>
</feature>
<feature type="compositionally biased region" description="Pro residues" evidence="1">
    <location>
        <begin position="2297"/>
        <end position="2308"/>
    </location>
</feature>
<feature type="region of interest" description="Disordered" evidence="1">
    <location>
        <begin position="2509"/>
        <end position="2534"/>
    </location>
</feature>
<feature type="compositionally biased region" description="Low complexity" evidence="1">
    <location>
        <begin position="567"/>
        <end position="578"/>
    </location>
</feature>
<feature type="domain" description="Duffy-binding-like" evidence="2">
    <location>
        <begin position="2055"/>
        <end position="2201"/>
    </location>
</feature>
<dbReference type="InterPro" id="IPR029210">
    <property type="entry name" value="PfEMP1_NTS"/>
</dbReference>
<feature type="domain" description="Duffy-binding-like" evidence="7">
    <location>
        <begin position="334"/>
        <end position="501"/>
    </location>
</feature>
<dbReference type="InterPro" id="IPR054595">
    <property type="entry name" value="DBL_C"/>
</dbReference>
<feature type="region of interest" description="Disordered" evidence="1">
    <location>
        <begin position="1879"/>
        <end position="1900"/>
    </location>
</feature>
<evidence type="ECO:0000313" key="9">
    <source>
        <dbReference type="Proteomes" id="UP000019103"/>
    </source>
</evidence>
<feature type="region of interest" description="Disordered" evidence="1">
    <location>
        <begin position="2224"/>
        <end position="2310"/>
    </location>
</feature>
<feature type="compositionally biased region" description="Polar residues" evidence="1">
    <location>
        <begin position="1641"/>
        <end position="1668"/>
    </location>
</feature>
<dbReference type="Gene3D" id="1.20.58.830">
    <property type="match status" value="3"/>
</dbReference>
<feature type="region of interest" description="Disordered" evidence="1">
    <location>
        <begin position="1296"/>
        <end position="1422"/>
    </location>
</feature>
<evidence type="ECO:0000259" key="6">
    <source>
        <dbReference type="Pfam" id="PF18562"/>
    </source>
</evidence>
<dbReference type="FunFam" id="1.20.58.1930:FF:000001">
    <property type="entry name" value="Erythrocyte membrane protein 1, PfEMP1"/>
    <property type="match status" value="1"/>
</dbReference>
<dbReference type="Pfam" id="PF15445">
    <property type="entry name" value="ATS"/>
    <property type="match status" value="1"/>
</dbReference>
<feature type="domain" description="Plasmodium falciparum erythrocyte membrane protein 1 acidic terminal segment" evidence="4">
    <location>
        <begin position="2320"/>
        <end position="2683"/>
    </location>
</feature>
<feature type="compositionally biased region" description="Polar residues" evidence="1">
    <location>
        <begin position="1770"/>
        <end position="1786"/>
    </location>
</feature>
<feature type="compositionally biased region" description="Polar residues" evidence="1">
    <location>
        <begin position="418"/>
        <end position="430"/>
    </location>
</feature>
<dbReference type="Pfam" id="PF15447">
    <property type="entry name" value="NTS"/>
    <property type="match status" value="1"/>
</dbReference>
<protein>
    <recommendedName>
        <fullName evidence="10">Erythrocyte membrane protein 1, PfEMP1</fullName>
    </recommendedName>
</protein>
<reference evidence="8 9" key="2">
    <citation type="submission" date="2013-02" db="EMBL/GenBank/DDBJ databases">
        <title>The Genome Sequence of Plasmodium falciparum Palo Alto/Uganda.</title>
        <authorList>
            <consortium name="The Broad Institute Genome Sequencing Platform"/>
            <consortium name="The Broad Institute Genome Sequencing Center for Infectious Disease"/>
            <person name="Neafsey D."/>
            <person name="Cheeseman I."/>
            <person name="Volkman S."/>
            <person name="Adams J."/>
            <person name="Walker B."/>
            <person name="Young S.K."/>
            <person name="Zeng Q."/>
            <person name="Gargeya S."/>
            <person name="Fitzgerald M."/>
            <person name="Haas B."/>
            <person name="Abouelleil A."/>
            <person name="Alvarado L."/>
            <person name="Arachchi H.M."/>
            <person name="Berlin A.M."/>
            <person name="Chapman S.B."/>
            <person name="Dewar J."/>
            <person name="Goldberg J."/>
            <person name="Griggs A."/>
            <person name="Gujja S."/>
            <person name="Hansen M."/>
            <person name="Howarth C."/>
            <person name="Imamovic A."/>
            <person name="Larimer J."/>
            <person name="McCowan C."/>
            <person name="Murphy C."/>
            <person name="Neiman D."/>
            <person name="Pearson M."/>
            <person name="Priest M."/>
            <person name="Roberts A."/>
            <person name="Saif S."/>
            <person name="Shea T."/>
            <person name="Sisk P."/>
            <person name="Sykes S."/>
            <person name="Wortman J."/>
            <person name="Nusbaum C."/>
            <person name="Birren B."/>
        </authorList>
    </citation>
    <scope>NUCLEOTIDE SEQUENCE [LARGE SCALE GENOMIC DNA]</scope>
    <source>
        <strain evidence="8 9">Palo Alto/Uganda</strain>
    </source>
</reference>
<dbReference type="Pfam" id="PF03011">
    <property type="entry name" value="PFEMP"/>
    <property type="match status" value="2"/>
</dbReference>
<feature type="domain" description="Duffy-antigen binding" evidence="3">
    <location>
        <begin position="123"/>
        <end position="330"/>
    </location>
</feature>
<feature type="region of interest" description="Disordered" evidence="1">
    <location>
        <begin position="1495"/>
        <end position="1559"/>
    </location>
</feature>
<dbReference type="InterPro" id="IPR008602">
    <property type="entry name" value="Duffy-antigen-binding"/>
</dbReference>
<dbReference type="Proteomes" id="UP000019103">
    <property type="component" value="Unassembled WGS sequence"/>
</dbReference>
<feature type="compositionally biased region" description="Acidic residues" evidence="1">
    <location>
        <begin position="837"/>
        <end position="848"/>
    </location>
</feature>
<dbReference type="FunFam" id="1.20.1310.20:FF:000001">
    <property type="entry name" value="Erythrocyte membrane protein 1, PfEMP1"/>
    <property type="match status" value="1"/>
</dbReference>
<accession>W4IPW2</accession>
<dbReference type="InterPro" id="IPR042202">
    <property type="entry name" value="Duffy-ag-bd_sf"/>
</dbReference>
<sequence>MVTQSGAGGDGIEDTTAKHLLDSIGKIVHDQVKKDDAETYKGELKGDLNTANGYNWETRGTTDPCRLVEDYRSKAIGDANSERHPCGIGKDAKKEDVKRFSNTLGGQCTDHRIKGNNRNVTGGACAPLRRLHVCNKNMEKMDSTKIKDKNVLLAEVCYAAKYEGKSLVEKYKEYKQPNNDSDTDICTALARSFADIGDIVRGKDLYLGYDDEEKKKREDLENKLKEVFGKIHSEVTSGNNKEVLQKRYEGDTKNYYQLREDWWNANRQQVWKAITCNADTGNAYFRTTCSDRQGGAQANNYCRCNGDQPNADKPNVDPPTYFDYVPQYLRWFEEWAEDFCRKRKHKLQNAKNKCRNDKTQKYCSGNGLDCTQTIRGDLHFVVGDCHDCLVACSPFVKWLDNQKLEFLKQKRKYKSEMQKYTNGESRSTGGRQKRSARVENHEGYHKEFYNKLKERDYKDVKNFLKILNKEGLCEKQPEVEGKGKSIDFKNHETNGTFCRTEICEPCPWCGGKWKKGKWEDNKPESCAKEKKKDYDPDKTTTIEILTGDTRKSDMVQKYRKFCASVNGKKGATSGAPGTAKGGATGGKGEKSANGKNGNQIVTWQCYYDESKKSGQNNDNCVEGTWDTFTEKETVKPYYGFFWDWVYHMLHDSLEWRKQLGRCINKKEETKCIGSCKKNCECFKNWVEHMQIEWEQIEKHFDQQKNLQGSDRNTRLKWIFQLFFMDKIKEAYGEDKCKELEEKLKNIDGSQKEGDTEHSEFAVDVLLKHEEEIAKNCIQKHTCPPQEETPARAATGPSPATPPDGAQPPAGGARSLIPPHSPDTHVDSDSDSPRANQDEDDEDEDDDEDSSPKKRDTRTNPCSGDKKYDMLAEKVAKEIQGDAHERVKTINGLIADASQGHYSRGGDTQDFKDICKITENHTNAEDSYHYKYDGPCGGKDGGGEMFKLENVWKSGAEVSEKHKGLFLPPRREHFCTSNLENLDINSKGLIDANASHSLLGDVLLAACKQAEYITDKYNRRNNPQEFKNEATICRAIKYSFADLGDIIKGTDLWVDEDGEKRTQNNLESIFKNIKDNLPDGFKENPQYTEKSSPPYKQLRSDWWEANRAKVWDAMQCATKPAVINTKCGTDTPLMDYIPQRLRWMTEWAEWYCKYQSQEYETLQKQCGRCTGKLQGCTSGDSDCTQCKQACDKYTENIKTWEPQWTKIKGKYEELYLQAETVRDRTAYPDDDPDYKQVVDFFKKLKETIKSSASKRQKRSLPRDTSTPYSSAAGYIHQELPHTQCQIQKHFCEKLGVKSSRAGDKEDKDYVFRENPKDHDEACGCNERNPKPQPPPGGPPAITSQEEEEDEEEEEEEEEGEDGEDADEAKELEEEEEQTPEEDRKGKDGPEETTEQDPPADTADEAKEQEEEKGPKDNVKPCQIVDKLFTNGDTTALKEACRQKYGPGGKEKFPNWKCIPTSGVSTTTGSGKDGAICVPPRRRKLYIGRLTQWAKEQTQLQTQESNEDTKGPTSQASDETTKAKSPQVVVESQDQTPSPSDKTASHIPNSRPTSPSNPRDGLLQAFVESAAVETFFAWHKFKEQWKAQHGAGATGLQLPGVTVDDSDPDPQTQLKRGNIPNDFLRQMFYTLGDYRDILYSGSNDTSDTTRKQTPSSSNNNNIVLEASGNTEEGKKDMEKIQEQLKVFFSNSGNQSSTSGKDPESWWNKHAEPIWKAMICALTYTDSGEKGESAKIEQDNEVETNLMKKLQKNGQEKGEYHYENVKLKDEPSETQPQTKAPASGENTPLTDFISRPPYFRYLEEWGQNFCKERKKRLEDIKSNCLDADGIQKKCSGDGEDCELTDISKKGLFADLQCPSCGKHCRSYKKWISAKKNEFEKQENAYGEQQKKYTKKNEGAESTDHDNGFYERLKTYTEAKDFLQNLGPCKNKNGKDEIKFDKDSKTFKHTEYCHSCSEFKVNCNNGVCNGGHTKGRCNGGKITADHIKDLTEEVVMRFSDNSAKGFDDGLEACEKAGIFKGIKENKYKCGKVCGVDICTLEKTNNGKESDKKYIIMKELIKRWLENFFEDYNRIHKKLKPCIENGNGNEDKCFKGCKENCECVGQWIEKKKEEWNNIRKQYVENYEKENEDGNNLNSFLQQGLFYNEVQKAIKPCTEFNDFQKSKKCTETANTVNKKGKGSNKKDGVLCLLENLKKKIDQCNSMENSVVTKASGENPTQCQNLSLVEDDDDEPLEETENPVGKQEPSFCPKQQTPQKEEKGGCEAAQTTPEEPAQPAAGGEGKQNPEQTPPLKPEEERPPGPEAPAPTPPQAVEPFDSTILQTTIPFGIAFALGSIAFLFLKKKTKASVGNLFQILQIPKSDYGIPTKLSPNRYIPYTSGKYRGKRYIYLEGDSGTDSGYTDHYSDITSSSESEYEEMDINDIYVPGSPKYKTLIEVVLEPSGNNTTASGNNTTASGNNTTASGNNTTASGNNTTASDTQNDIQNDDIPSSKITDNEWNTLKDEFISQYLQSEQPNDVPNDYKSGNSSTNTNNTTMSRDNMEEKPFIMSIHDRDLYTGEEISYNIHMSTNIMDDPKYVSNNVYSGIDLINDSLSGNKHIDIYDELLKRKENELFGTEHHPKRTTTNHFATPTRDDPLHNQLELFHKWLDRHRDMCEKWENHHERLAKLKEEWENETHSGNKNSNIPSNIPNSDIHPSDIHSGKLSDIP</sequence>
<organism evidence="8 9">
    <name type="scientific">Plasmodium falciparum (isolate Palo Alto / Uganda)</name>
    <dbReference type="NCBI Taxonomy" id="57270"/>
    <lineage>
        <taxon>Eukaryota</taxon>
        <taxon>Sar</taxon>
        <taxon>Alveolata</taxon>
        <taxon>Apicomplexa</taxon>
        <taxon>Aconoidasida</taxon>
        <taxon>Haemosporida</taxon>
        <taxon>Plasmodiidae</taxon>
        <taxon>Plasmodium</taxon>
        <taxon>Plasmodium (Laverania)</taxon>
    </lineage>
</organism>
<feature type="compositionally biased region" description="Basic and acidic residues" evidence="1">
    <location>
        <begin position="821"/>
        <end position="831"/>
    </location>
</feature>
<feature type="region of interest" description="Disordered" evidence="1">
    <location>
        <begin position="1763"/>
        <end position="1786"/>
    </location>
</feature>
<feature type="compositionally biased region" description="Acidic residues" evidence="1">
    <location>
        <begin position="1343"/>
        <end position="1378"/>
    </location>
</feature>
<dbReference type="Gene3D" id="1.20.58.1930">
    <property type="match status" value="2"/>
</dbReference>
<dbReference type="Pfam" id="PF22672">
    <property type="entry name" value="DBL_C"/>
    <property type="match status" value="2"/>
</dbReference>
<feature type="compositionally biased region" description="Basic and acidic residues" evidence="1">
    <location>
        <begin position="2691"/>
        <end position="2704"/>
    </location>
</feature>
<evidence type="ECO:0000259" key="2">
    <source>
        <dbReference type="Pfam" id="PF03011"/>
    </source>
</evidence>
<feature type="region of interest" description="Disordered" evidence="1">
    <location>
        <begin position="2668"/>
        <end position="2704"/>
    </location>
</feature>
<dbReference type="InterPro" id="IPR044932">
    <property type="entry name" value="PfEMP1_ATS_sf"/>
</dbReference>
<feature type="compositionally biased region" description="Basic and acidic residues" evidence="1">
    <location>
        <begin position="1296"/>
        <end position="1320"/>
    </location>
</feature>
<evidence type="ECO:0000259" key="7">
    <source>
        <dbReference type="Pfam" id="PF22672"/>
    </source>
</evidence>
<dbReference type="Pfam" id="PF05424">
    <property type="entry name" value="Duffy_binding"/>
    <property type="match status" value="3"/>
</dbReference>
<feature type="compositionally biased region" description="Low complexity" evidence="1">
    <location>
        <begin position="2520"/>
        <end position="2533"/>
    </location>
</feature>
<evidence type="ECO:0000259" key="5">
    <source>
        <dbReference type="Pfam" id="PF15447"/>
    </source>
</evidence>
<feature type="region of interest" description="Disordered" evidence="1">
    <location>
        <begin position="2438"/>
        <end position="2492"/>
    </location>
</feature>
<feature type="region of interest" description="Disordered" evidence="1">
    <location>
        <begin position="417"/>
        <end position="439"/>
    </location>
</feature>
<feature type="compositionally biased region" description="Low complexity" evidence="1">
    <location>
        <begin position="1459"/>
        <end position="1468"/>
    </location>
</feature>
<dbReference type="InterPro" id="IPR041480">
    <property type="entry name" value="CIDR1_gamma"/>
</dbReference>
<feature type="domain" description="Duffy-antigen binding" evidence="3">
    <location>
        <begin position="1474"/>
        <end position="1735"/>
    </location>
</feature>
<dbReference type="GO" id="GO:0016020">
    <property type="term" value="C:membrane"/>
    <property type="evidence" value="ECO:0007669"/>
    <property type="project" value="InterPro"/>
</dbReference>
<feature type="domain" description="Duffy-antigen binding" evidence="3">
    <location>
        <begin position="963"/>
        <end position="1141"/>
    </location>
</feature>